<sequence>MNQLFNGNVDAEFNWAIEVRFSKGGPETRLFRVVCVQHPDLIVFPKMRLQSILYALALELEDPVKAAGQAISWIVMFANVPVRAPPMVSATCRRTIEHASQLNDSMGRML</sequence>
<name>A0A9Y2KZA3_9RHOB</name>
<keyword evidence="2" id="KW-1185">Reference proteome</keyword>
<evidence type="ECO:0000313" key="2">
    <source>
        <dbReference type="Proteomes" id="UP001238334"/>
    </source>
</evidence>
<protein>
    <submittedName>
        <fullName evidence="1">Uncharacterized protein</fullName>
    </submittedName>
</protein>
<accession>A0A9Y2KZA3</accession>
<reference evidence="1 2" key="1">
    <citation type="submission" date="2023-06" db="EMBL/GenBank/DDBJ databases">
        <title>Parasedimentitalea psychrophila sp. nov., a psychrophilic bacterium isolated from deep-sea sediment.</title>
        <authorList>
            <person name="Li A."/>
        </authorList>
    </citation>
    <scope>NUCLEOTIDE SEQUENCE [LARGE SCALE GENOMIC DNA]</scope>
    <source>
        <strain evidence="1 2">QS115</strain>
    </source>
</reference>
<dbReference type="Proteomes" id="UP001238334">
    <property type="component" value="Chromosome"/>
</dbReference>
<dbReference type="RefSeq" id="WP_270920368.1">
    <property type="nucleotide sequence ID" value="NZ_CP127247.1"/>
</dbReference>
<evidence type="ECO:0000313" key="1">
    <source>
        <dbReference type="EMBL" id="WIY24771.1"/>
    </source>
</evidence>
<dbReference type="EMBL" id="CP127247">
    <property type="protein sequence ID" value="WIY24771.1"/>
    <property type="molecule type" value="Genomic_DNA"/>
</dbReference>
<organism evidence="1 2">
    <name type="scientific">Parasedimentitalea psychrophila</name>
    <dbReference type="NCBI Taxonomy" id="2997337"/>
    <lineage>
        <taxon>Bacteria</taxon>
        <taxon>Pseudomonadati</taxon>
        <taxon>Pseudomonadota</taxon>
        <taxon>Alphaproteobacteria</taxon>
        <taxon>Rhodobacterales</taxon>
        <taxon>Paracoccaceae</taxon>
        <taxon>Parasedimentitalea</taxon>
    </lineage>
</organism>
<dbReference type="AlphaFoldDB" id="A0A9Y2KZA3"/>
<proteinExistence type="predicted"/>
<gene>
    <name evidence="1" type="ORF">QPJ95_20005</name>
</gene>
<dbReference type="KEGG" id="ppso:QPJ95_20005"/>